<sequence>MAHRGALEALDRSLRDIKDSTVPMGGITLLLSGDFRQTLPVIPKGNTADTVRACLKSSALWPLVKTLKLHTNMRAHMPRDVASAEFSHTLLALGEVKTPCDEKGNIAIDSLCTIVDTPSDLTDAVFPDLQANYHNMDWIGQRAILAPKNTTVNHINDQMLKIIPGDDYIYKSIDTTPDPEDVINYPIEVLNSLEPPGLPPHILKLKVGAPIMLIRNLQYRTTKANVSLLSAPMTLKILQGLRQSGDGSRKKNNYYASCGFRGRWYTVNKLGGITEGTEDATQ</sequence>
<name>A0A0L8FYH6_OCTBM</name>
<dbReference type="GO" id="GO:0005524">
    <property type="term" value="F:ATP binding"/>
    <property type="evidence" value="ECO:0007669"/>
    <property type="project" value="UniProtKB-KW"/>
</dbReference>
<evidence type="ECO:0000256" key="1">
    <source>
        <dbReference type="RuleBase" id="RU363044"/>
    </source>
</evidence>
<feature type="domain" description="DNA helicase Pif1-like DEAD-box helicase" evidence="2">
    <location>
        <begin position="1"/>
        <end position="98"/>
    </location>
</feature>
<comment type="cofactor">
    <cofactor evidence="1">
        <name>Mg(2+)</name>
        <dbReference type="ChEBI" id="CHEBI:18420"/>
    </cofactor>
</comment>
<dbReference type="GO" id="GO:0006281">
    <property type="term" value="P:DNA repair"/>
    <property type="evidence" value="ECO:0007669"/>
    <property type="project" value="UniProtKB-KW"/>
</dbReference>
<dbReference type="EMBL" id="KQ425490">
    <property type="protein sequence ID" value="KOF69430.1"/>
    <property type="molecule type" value="Genomic_DNA"/>
</dbReference>
<comment type="similarity">
    <text evidence="1">Belongs to the helicase family.</text>
</comment>
<keyword evidence="1" id="KW-0067">ATP-binding</keyword>
<proteinExistence type="inferred from homology"/>
<dbReference type="GO" id="GO:0043139">
    <property type="term" value="F:5'-3' DNA helicase activity"/>
    <property type="evidence" value="ECO:0007669"/>
    <property type="project" value="UniProtKB-EC"/>
</dbReference>
<dbReference type="AlphaFoldDB" id="A0A0L8FYH6"/>
<evidence type="ECO:0000259" key="2">
    <source>
        <dbReference type="Pfam" id="PF05970"/>
    </source>
</evidence>
<comment type="catalytic activity">
    <reaction evidence="1">
        <text>ATP + H2O = ADP + phosphate + H(+)</text>
        <dbReference type="Rhea" id="RHEA:13065"/>
        <dbReference type="ChEBI" id="CHEBI:15377"/>
        <dbReference type="ChEBI" id="CHEBI:15378"/>
        <dbReference type="ChEBI" id="CHEBI:30616"/>
        <dbReference type="ChEBI" id="CHEBI:43474"/>
        <dbReference type="ChEBI" id="CHEBI:456216"/>
        <dbReference type="EC" id="5.6.2.3"/>
    </reaction>
</comment>
<feature type="domain" description="DNA helicase Pif1-like 2B" evidence="3">
    <location>
        <begin position="188"/>
        <end position="218"/>
    </location>
</feature>
<keyword evidence="1" id="KW-0378">Hydrolase</keyword>
<evidence type="ECO:0000313" key="4">
    <source>
        <dbReference type="EMBL" id="KOF69430.1"/>
    </source>
</evidence>
<dbReference type="PANTHER" id="PTHR10492">
    <property type="match status" value="1"/>
</dbReference>
<evidence type="ECO:0000259" key="3">
    <source>
        <dbReference type="Pfam" id="PF21530"/>
    </source>
</evidence>
<dbReference type="GO" id="GO:0000723">
    <property type="term" value="P:telomere maintenance"/>
    <property type="evidence" value="ECO:0007669"/>
    <property type="project" value="InterPro"/>
</dbReference>
<accession>A0A0L8FYH6</accession>
<dbReference type="InterPro" id="IPR010285">
    <property type="entry name" value="DNA_helicase_pif1-like_DEAD"/>
</dbReference>
<dbReference type="InterPro" id="IPR027417">
    <property type="entry name" value="P-loop_NTPase"/>
</dbReference>
<protein>
    <recommendedName>
        <fullName evidence="1">ATP-dependent DNA helicase</fullName>
        <ecNumber evidence="1">5.6.2.3</ecNumber>
    </recommendedName>
</protein>
<reference evidence="4" key="1">
    <citation type="submission" date="2015-07" db="EMBL/GenBank/DDBJ databases">
        <title>MeaNS - Measles Nucleotide Surveillance Program.</title>
        <authorList>
            <person name="Tran T."/>
            <person name="Druce J."/>
        </authorList>
    </citation>
    <scope>NUCLEOTIDE SEQUENCE</scope>
    <source>
        <strain evidence="4">UCB-OBI-ISO-001</strain>
        <tissue evidence="4">Gonad</tissue>
    </source>
</reference>
<keyword evidence="1" id="KW-0227">DNA damage</keyword>
<dbReference type="GO" id="GO:0016887">
    <property type="term" value="F:ATP hydrolysis activity"/>
    <property type="evidence" value="ECO:0007669"/>
    <property type="project" value="RHEA"/>
</dbReference>
<keyword evidence="1" id="KW-0547">Nucleotide-binding</keyword>
<dbReference type="GO" id="GO:0006310">
    <property type="term" value="P:DNA recombination"/>
    <property type="evidence" value="ECO:0007669"/>
    <property type="project" value="UniProtKB-KW"/>
</dbReference>
<gene>
    <name evidence="4" type="ORF">OCBIM_22004970mg</name>
</gene>
<dbReference type="OrthoDB" id="6155655at2759"/>
<dbReference type="SUPFAM" id="SSF52540">
    <property type="entry name" value="P-loop containing nucleoside triphosphate hydrolases"/>
    <property type="match status" value="1"/>
</dbReference>
<keyword evidence="1" id="KW-0347">Helicase</keyword>
<dbReference type="Pfam" id="PF21530">
    <property type="entry name" value="Pif1_2B_dom"/>
    <property type="match status" value="1"/>
</dbReference>
<keyword evidence="1" id="KW-0234">DNA repair</keyword>
<organism evidence="4">
    <name type="scientific">Octopus bimaculoides</name>
    <name type="common">California two-spotted octopus</name>
    <dbReference type="NCBI Taxonomy" id="37653"/>
    <lineage>
        <taxon>Eukaryota</taxon>
        <taxon>Metazoa</taxon>
        <taxon>Spiralia</taxon>
        <taxon>Lophotrochozoa</taxon>
        <taxon>Mollusca</taxon>
        <taxon>Cephalopoda</taxon>
        <taxon>Coleoidea</taxon>
        <taxon>Octopodiformes</taxon>
        <taxon>Octopoda</taxon>
        <taxon>Incirrata</taxon>
        <taxon>Octopodidae</taxon>
        <taxon>Octopus</taxon>
    </lineage>
</organism>
<keyword evidence="1" id="KW-0233">DNA recombination</keyword>
<dbReference type="InterPro" id="IPR049163">
    <property type="entry name" value="Pif1-like_2B_dom"/>
</dbReference>
<dbReference type="PANTHER" id="PTHR10492:SF57">
    <property type="entry name" value="ATP-DEPENDENT DNA HELICASE"/>
    <property type="match status" value="1"/>
</dbReference>
<dbReference type="Pfam" id="PF05970">
    <property type="entry name" value="PIF1"/>
    <property type="match status" value="1"/>
</dbReference>
<dbReference type="EC" id="5.6.2.3" evidence="1"/>